<reference evidence="2 3" key="1">
    <citation type="submission" date="2017-08" db="EMBL/GenBank/DDBJ databases">
        <title>USMARCv1.0.</title>
        <authorList>
            <person name="Hannum G.I."/>
            <person name="Koren S."/>
            <person name="Schroeder S.G."/>
            <person name="Chin S.C."/>
            <person name="Nonneman D.J."/>
            <person name="Becker S.A."/>
            <person name="Rosen B.D."/>
            <person name="Bickhart D.M."/>
            <person name="Putnam N.H."/>
            <person name="Green R.E."/>
            <person name="Tuggle C.K."/>
            <person name="Liu H."/>
            <person name="Rohrer G.A."/>
            <person name="Warr A."/>
            <person name="Hall R."/>
            <person name="Kim K."/>
            <person name="Hume D.A."/>
            <person name="Talbot R."/>
            <person name="Chow W."/>
            <person name="Howe K."/>
            <person name="Schwartz A.S."/>
            <person name="Watson M."/>
            <person name="Archibald A.L."/>
            <person name="Phillippy A.M."/>
            <person name="Smith T.P.L."/>
        </authorList>
    </citation>
    <scope>NUCLEOTIDE SEQUENCE [LARGE SCALE GENOMIC DNA]</scope>
</reference>
<dbReference type="Ensembl" id="ENSSSCT00070044023.1">
    <property type="protein sequence ID" value="ENSSSCP00070037073.1"/>
    <property type="gene ID" value="ENSSSCG00070022122.1"/>
</dbReference>
<accession>A0A4X1V8J1</accession>
<dbReference type="Ensembl" id="ENSSSCT00070044085.1">
    <property type="protein sequence ID" value="ENSSSCP00070037128.1"/>
    <property type="gene ID" value="ENSSSCG00070022122.1"/>
</dbReference>
<dbReference type="Ensembl" id="ENSSSCT00070044069.1">
    <property type="protein sequence ID" value="ENSSSCP00070037113.1"/>
    <property type="gene ID" value="ENSSSCG00070022122.1"/>
</dbReference>
<evidence type="ECO:0000313" key="3">
    <source>
        <dbReference type="Proteomes" id="UP000314985"/>
    </source>
</evidence>
<name>A0A4X1V8J1_PIG</name>
<evidence type="ECO:0000313" key="2">
    <source>
        <dbReference type="Ensembl" id="ENSSSCP00070037128.1"/>
    </source>
</evidence>
<evidence type="ECO:0000256" key="1">
    <source>
        <dbReference type="SAM" id="MobiDB-lite"/>
    </source>
</evidence>
<dbReference type="Ensembl" id="ENSSSCT00070044035.1">
    <property type="protein sequence ID" value="ENSSSCP00070037084.1"/>
    <property type="gene ID" value="ENSSSCG00070022122.1"/>
</dbReference>
<dbReference type="AlphaFoldDB" id="A0A4X1V8J1"/>
<dbReference type="Ensembl" id="ENSSSCT00070044095.1">
    <property type="protein sequence ID" value="ENSSSCP00070037138.1"/>
    <property type="gene ID" value="ENSSSCG00070022122.1"/>
</dbReference>
<reference evidence="2" key="2">
    <citation type="submission" date="2025-05" db="UniProtKB">
        <authorList>
            <consortium name="Ensembl"/>
        </authorList>
    </citation>
    <scope>IDENTIFICATION</scope>
</reference>
<protein>
    <recommendedName>
        <fullName evidence="4">Reverse transcriptase domain-containing protein</fullName>
    </recommendedName>
</protein>
<organism evidence="2 3">
    <name type="scientific">Sus scrofa</name>
    <name type="common">Pig</name>
    <dbReference type="NCBI Taxonomy" id="9823"/>
    <lineage>
        <taxon>Eukaryota</taxon>
        <taxon>Metazoa</taxon>
        <taxon>Chordata</taxon>
        <taxon>Craniata</taxon>
        <taxon>Vertebrata</taxon>
        <taxon>Euteleostomi</taxon>
        <taxon>Mammalia</taxon>
        <taxon>Eutheria</taxon>
        <taxon>Laurasiatheria</taxon>
        <taxon>Artiodactyla</taxon>
        <taxon>Suina</taxon>
        <taxon>Suidae</taxon>
        <taxon>Sus</taxon>
    </lineage>
</organism>
<dbReference type="Ensembl" id="ENSSSCT00070044100.1">
    <property type="protein sequence ID" value="ENSSSCP00070037143.1"/>
    <property type="gene ID" value="ENSSSCG00070022122.1"/>
</dbReference>
<dbReference type="PANTHER" id="PTHR19446">
    <property type="entry name" value="REVERSE TRANSCRIPTASES"/>
    <property type="match status" value="1"/>
</dbReference>
<dbReference type="Ensembl" id="ENSSSCT00070044088.1">
    <property type="protein sequence ID" value="ENSSSCP00070037131.1"/>
    <property type="gene ID" value="ENSSSCG00070022122.1"/>
</dbReference>
<dbReference type="Ensembl" id="ENSSSCT00070043997.1">
    <property type="protein sequence ID" value="ENSSSCP00070037050.1"/>
    <property type="gene ID" value="ENSSSCG00070022122.1"/>
</dbReference>
<evidence type="ECO:0008006" key="4">
    <source>
        <dbReference type="Google" id="ProtNLM"/>
    </source>
</evidence>
<feature type="region of interest" description="Disordered" evidence="1">
    <location>
        <begin position="193"/>
        <end position="214"/>
    </location>
</feature>
<dbReference type="Ensembl" id="ENSSSCT00070044076.1">
    <property type="protein sequence ID" value="ENSSSCP00070037119.1"/>
    <property type="gene ID" value="ENSSSCG00070022122.1"/>
</dbReference>
<proteinExistence type="predicted"/>
<dbReference type="Proteomes" id="UP000314985">
    <property type="component" value="Chromosome 15"/>
</dbReference>
<sequence>MILYLENPKDSTRKLLELIHEFGKVAGYKINTQKSTAFLYTNNEKAEKEIREAILFTIASKRIKYLGVNLPKETKDLYSENYKPLMKEIKDDTNRWKNIPCSWIGRVNIIKMTILPKAIYRFNAIPIKITRDIFHRTRTRYFKVCLEMQKTQNSQRHPEKEKWSWRNQAPGLQTILQSNSHQNHMVLAQRQKYRSVEQDRKPRIKPTHLQPTNL</sequence>
<dbReference type="Ensembl" id="ENSSSCT00070044053.1">
    <property type="protein sequence ID" value="ENSSSCP00070037100.1"/>
    <property type="gene ID" value="ENSSSCG00070022122.1"/>
</dbReference>